<dbReference type="GO" id="GO:1990189">
    <property type="term" value="F:protein N-terminal-serine acetyltransferase activity"/>
    <property type="evidence" value="ECO:0007669"/>
    <property type="project" value="TreeGrafter"/>
</dbReference>
<evidence type="ECO:0000313" key="2">
    <source>
        <dbReference type="EMBL" id="KTG07906.1"/>
    </source>
</evidence>
<dbReference type="EMBL" id="LOPU01000037">
    <property type="protein sequence ID" value="KTG07906.1"/>
    <property type="molecule type" value="Genomic_DNA"/>
</dbReference>
<protein>
    <recommendedName>
        <fullName evidence="1">N-acetyltransferase domain-containing protein</fullName>
    </recommendedName>
</protein>
<dbReference type="PROSITE" id="PS51186">
    <property type="entry name" value="GNAT"/>
    <property type="match status" value="1"/>
</dbReference>
<dbReference type="GO" id="GO:0005737">
    <property type="term" value="C:cytoplasm"/>
    <property type="evidence" value="ECO:0007669"/>
    <property type="project" value="TreeGrafter"/>
</dbReference>
<dbReference type="SUPFAM" id="SSF55729">
    <property type="entry name" value="Acyl-CoA N-acyltransferases (Nat)"/>
    <property type="match status" value="1"/>
</dbReference>
<organism evidence="2 3">
    <name type="scientific">Haloprofundus marisrubri</name>
    <dbReference type="NCBI Taxonomy" id="1514971"/>
    <lineage>
        <taxon>Archaea</taxon>
        <taxon>Methanobacteriati</taxon>
        <taxon>Methanobacteriota</taxon>
        <taxon>Stenosarchaea group</taxon>
        <taxon>Halobacteria</taxon>
        <taxon>Halobacteriales</taxon>
        <taxon>Haloferacaceae</taxon>
        <taxon>Haloprofundus</taxon>
    </lineage>
</organism>
<dbReference type="InterPro" id="IPR016181">
    <property type="entry name" value="Acyl_CoA_acyltransferase"/>
</dbReference>
<dbReference type="AlphaFoldDB" id="A0A0W1R452"/>
<accession>A0A0W1R452</accession>
<dbReference type="PANTHER" id="PTHR43441">
    <property type="entry name" value="RIBOSOMAL-PROTEIN-SERINE ACETYLTRANSFERASE"/>
    <property type="match status" value="1"/>
</dbReference>
<dbReference type="OrthoDB" id="120213at2157"/>
<comment type="caution">
    <text evidence="2">The sequence shown here is derived from an EMBL/GenBank/DDBJ whole genome shotgun (WGS) entry which is preliminary data.</text>
</comment>
<proteinExistence type="predicted"/>
<dbReference type="GO" id="GO:0008999">
    <property type="term" value="F:protein-N-terminal-alanine acetyltransferase activity"/>
    <property type="evidence" value="ECO:0007669"/>
    <property type="project" value="TreeGrafter"/>
</dbReference>
<dbReference type="PANTHER" id="PTHR43441:SF10">
    <property type="entry name" value="ACETYLTRANSFERASE"/>
    <property type="match status" value="1"/>
</dbReference>
<keyword evidence="3" id="KW-1185">Reference proteome</keyword>
<dbReference type="RefSeq" id="WP_058583333.1">
    <property type="nucleotide sequence ID" value="NZ_LOPU01000037.1"/>
</dbReference>
<dbReference type="InterPro" id="IPR051908">
    <property type="entry name" value="Ribosomal_N-acetyltransferase"/>
</dbReference>
<dbReference type="Pfam" id="PF13302">
    <property type="entry name" value="Acetyltransf_3"/>
    <property type="match status" value="1"/>
</dbReference>
<evidence type="ECO:0000313" key="3">
    <source>
        <dbReference type="Proteomes" id="UP000054387"/>
    </source>
</evidence>
<gene>
    <name evidence="2" type="ORF">AUR64_01330</name>
</gene>
<dbReference type="Gene3D" id="3.40.630.30">
    <property type="match status" value="1"/>
</dbReference>
<feature type="domain" description="N-acetyltransferase" evidence="1">
    <location>
        <begin position="12"/>
        <end position="163"/>
    </location>
</feature>
<dbReference type="InterPro" id="IPR000182">
    <property type="entry name" value="GNAT_dom"/>
</dbReference>
<dbReference type="CDD" id="cd04301">
    <property type="entry name" value="NAT_SF"/>
    <property type="match status" value="1"/>
</dbReference>
<dbReference type="Proteomes" id="UP000054387">
    <property type="component" value="Unassembled WGS sequence"/>
</dbReference>
<name>A0A0W1R452_9EURY</name>
<evidence type="ECO:0000259" key="1">
    <source>
        <dbReference type="PROSITE" id="PS51186"/>
    </source>
</evidence>
<reference evidence="2 3" key="1">
    <citation type="submission" date="2015-12" db="EMBL/GenBank/DDBJ databases">
        <title>Haloprofundus marisrubri gen. nov., sp. nov., an extremely halophilic archaeon isolated from the Discovery deep brine-seawater interface in the Red Sea.</title>
        <authorList>
            <person name="Zhang G."/>
            <person name="Stingl U."/>
            <person name="Rashid M."/>
        </authorList>
    </citation>
    <scope>NUCLEOTIDE SEQUENCE [LARGE SCALE GENOMIC DNA]</scope>
    <source>
        <strain evidence="2 3">SB9</strain>
    </source>
</reference>
<dbReference type="STRING" id="1514971.AUR64_01330"/>
<sequence length="176" mass="19922">MPGPVFLVGDHVELRTVEREDREFIARHRNDPIFRRLLGDARPMNLSSATEYFETVVGSDDGETFVVATEDRAVGLVFFFDLDERNGVAELGYWVTAEAQGRGYATDAARALARYAFEERRLEKLTAQVVTSNTASVRVLEKLGFHEEGVLREHEFVDGQRVDLRVFGLLASELER</sequence>